<reference evidence="2 3" key="1">
    <citation type="submission" date="2020-04" db="EMBL/GenBank/DDBJ databases">
        <title>Perkinsus olseni comparative genomics.</title>
        <authorList>
            <person name="Bogema D.R."/>
        </authorList>
    </citation>
    <scope>NUCLEOTIDE SEQUENCE [LARGE SCALE GENOMIC DNA]</scope>
    <source>
        <strain evidence="2">ATCC PRA-31</strain>
    </source>
</reference>
<evidence type="ECO:0000313" key="3">
    <source>
        <dbReference type="Proteomes" id="UP000572268"/>
    </source>
</evidence>
<keyword evidence="1" id="KW-0732">Signal</keyword>
<feature type="signal peptide" evidence="1">
    <location>
        <begin position="1"/>
        <end position="18"/>
    </location>
</feature>
<organism evidence="2 3">
    <name type="scientific">Perkinsus olseni</name>
    <name type="common">Perkinsus atlanticus</name>
    <dbReference type="NCBI Taxonomy" id="32597"/>
    <lineage>
        <taxon>Eukaryota</taxon>
        <taxon>Sar</taxon>
        <taxon>Alveolata</taxon>
        <taxon>Perkinsozoa</taxon>
        <taxon>Perkinsea</taxon>
        <taxon>Perkinsida</taxon>
        <taxon>Perkinsidae</taxon>
        <taxon>Perkinsus</taxon>
    </lineage>
</organism>
<comment type="caution">
    <text evidence="2">The sequence shown here is derived from an EMBL/GenBank/DDBJ whole genome shotgun (WGS) entry which is preliminary data.</text>
</comment>
<dbReference type="AlphaFoldDB" id="A0A7J6L3V0"/>
<feature type="chain" id="PRO_5029694591" evidence="1">
    <location>
        <begin position="19"/>
        <end position="282"/>
    </location>
</feature>
<evidence type="ECO:0000256" key="1">
    <source>
        <dbReference type="SAM" id="SignalP"/>
    </source>
</evidence>
<gene>
    <name evidence="2" type="ORF">FOL46_009008</name>
</gene>
<accession>A0A7J6L3V0</accession>
<proteinExistence type="predicted"/>
<name>A0A7J6L3V0_PEROL</name>
<dbReference type="EMBL" id="JABANN010000777">
    <property type="protein sequence ID" value="KAF4653782.1"/>
    <property type="molecule type" value="Genomic_DNA"/>
</dbReference>
<sequence>MGLHLIAFISFIVMVAHGGCKNRGTPKPTTPCPTLVVPTLVGPTTVGLTTVVGTTLNPSVSLYEHAVKFVYQTSGPNPVRIVFLFADTGNAMFSVECETGSPYQTNWFEAPPAIEDHLRWIAGAKAACPQADILSSDFTGFRIDFQGRMATRFGGKEIFLERVWHSLIPGMYSSEPNSASKMHYSVNIDGTVGVKLDCEGGGDTGFKKYKLVGTGIGNPYKLSAMKDGDTWDNLINDLKAVCPDQRSRLFPGHEYPTVGFATSKGIYVFAAGRSDRLFKESS</sequence>
<evidence type="ECO:0000313" key="2">
    <source>
        <dbReference type="EMBL" id="KAF4653782.1"/>
    </source>
</evidence>
<dbReference type="Proteomes" id="UP000572268">
    <property type="component" value="Unassembled WGS sequence"/>
</dbReference>
<protein>
    <submittedName>
        <fullName evidence="2">Uncharacterized protein</fullName>
    </submittedName>
</protein>